<protein>
    <submittedName>
        <fullName evidence="1">Uncharacterized protein</fullName>
    </submittedName>
</protein>
<gene>
    <name evidence="1" type="ORF">R6U77_09995</name>
</gene>
<dbReference type="Proteomes" id="UP001322664">
    <property type="component" value="Chromosome"/>
</dbReference>
<name>A0ABZ0RSN3_9BACI</name>
<keyword evidence="2" id="KW-1185">Reference proteome</keyword>
<accession>A0ABZ0RSN3</accession>
<reference evidence="1 2" key="1">
    <citation type="submission" date="2023-09" db="EMBL/GenBank/DDBJ databases">
        <authorList>
            <person name="Page C.A."/>
            <person name="Perez-Diaz I.M."/>
        </authorList>
    </citation>
    <scope>NUCLEOTIDE SEQUENCE [LARGE SCALE GENOMIC DNA]</scope>
    <source>
        <strain evidence="1 2">Ll15</strain>
    </source>
</reference>
<dbReference type="EMBL" id="CP137624">
    <property type="protein sequence ID" value="WPK10267.1"/>
    <property type="molecule type" value="Genomic_DNA"/>
</dbReference>
<dbReference type="RefSeq" id="WP_319835537.1">
    <property type="nucleotide sequence ID" value="NZ_CP137624.1"/>
</dbReference>
<evidence type="ECO:0000313" key="1">
    <source>
        <dbReference type="EMBL" id="WPK10267.1"/>
    </source>
</evidence>
<evidence type="ECO:0000313" key="2">
    <source>
        <dbReference type="Proteomes" id="UP001322664"/>
    </source>
</evidence>
<organism evidence="1 2">
    <name type="scientific">Lysinibacillus louembei</name>
    <dbReference type="NCBI Taxonomy" id="1470088"/>
    <lineage>
        <taxon>Bacteria</taxon>
        <taxon>Bacillati</taxon>
        <taxon>Bacillota</taxon>
        <taxon>Bacilli</taxon>
        <taxon>Bacillales</taxon>
        <taxon>Bacillaceae</taxon>
        <taxon>Lysinibacillus</taxon>
    </lineage>
</organism>
<proteinExistence type="predicted"/>
<sequence>MATIISTEISGFHEIRGTYNEEAKTVTFETFINLSIGKSIKIGEVTLTKQEIFMMLKYFYDAEDRCAL</sequence>